<dbReference type="Proteomes" id="UP001056120">
    <property type="component" value="Linkage Group LG10"/>
</dbReference>
<keyword evidence="2" id="KW-1185">Reference proteome</keyword>
<protein>
    <submittedName>
        <fullName evidence="1">Uncharacterized protein</fullName>
    </submittedName>
</protein>
<reference evidence="2" key="1">
    <citation type="journal article" date="2022" name="Mol. Ecol. Resour.">
        <title>The genomes of chicory, endive, great burdock and yacon provide insights into Asteraceae palaeo-polyploidization history and plant inulin production.</title>
        <authorList>
            <person name="Fan W."/>
            <person name="Wang S."/>
            <person name="Wang H."/>
            <person name="Wang A."/>
            <person name="Jiang F."/>
            <person name="Liu H."/>
            <person name="Zhao H."/>
            <person name="Xu D."/>
            <person name="Zhang Y."/>
        </authorList>
    </citation>
    <scope>NUCLEOTIDE SEQUENCE [LARGE SCALE GENOMIC DNA]</scope>
    <source>
        <strain evidence="2">cv. Yunnan</strain>
    </source>
</reference>
<dbReference type="EMBL" id="CM042027">
    <property type="protein sequence ID" value="KAI3804109.1"/>
    <property type="molecule type" value="Genomic_DNA"/>
</dbReference>
<reference evidence="1 2" key="2">
    <citation type="journal article" date="2022" name="Mol. Ecol. Resour.">
        <title>The genomes of chicory, endive, great burdock and yacon provide insights into Asteraceae paleo-polyploidization history and plant inulin production.</title>
        <authorList>
            <person name="Fan W."/>
            <person name="Wang S."/>
            <person name="Wang H."/>
            <person name="Wang A."/>
            <person name="Jiang F."/>
            <person name="Liu H."/>
            <person name="Zhao H."/>
            <person name="Xu D."/>
            <person name="Zhang Y."/>
        </authorList>
    </citation>
    <scope>NUCLEOTIDE SEQUENCE [LARGE SCALE GENOMIC DNA]</scope>
    <source>
        <strain evidence="2">cv. Yunnan</strain>
        <tissue evidence="1">Leaves</tissue>
    </source>
</reference>
<name>A0ACB9I801_9ASTR</name>
<evidence type="ECO:0000313" key="2">
    <source>
        <dbReference type="Proteomes" id="UP001056120"/>
    </source>
</evidence>
<evidence type="ECO:0000313" key="1">
    <source>
        <dbReference type="EMBL" id="KAI3804109.1"/>
    </source>
</evidence>
<sequence>MEGLCDLCKAVRAVVYCNSDAARLCFQCDNGVHSANSLSRRHPRSLLCDKCNYHPAVVRQVFDKMFLCEACNFNQNGWEELNFYTGCPSSQDFLSHVRGEDPIINSLNVGDHSNDEQIGYVASRLNELASSMKYESWIPNPSLLFPTHSIYVSPCEKDSTPFFPDGSNLTKDLNNLGVNNGEGLSENDALNFDGGFEMFNCIPPAQTKYPSEDGSLDCLVMEKNLSVTESNSHAENTIEATSQESTFPSSQVVASANVMYGMNGGMLLNPNAMSLGFPNGQVHSNMTLSLSNITGESSAAAADFQDCGLSPMFLTATGESPWEPNIESSPQARDKAKMRYKEKKKTRTFGKHIRYASRKARADTRKRVKGRFVKAGEEYDYDPLVTTHI</sequence>
<accession>A0ACB9I801</accession>
<comment type="caution">
    <text evidence="1">The sequence shown here is derived from an EMBL/GenBank/DDBJ whole genome shotgun (WGS) entry which is preliminary data.</text>
</comment>
<proteinExistence type="predicted"/>
<gene>
    <name evidence="1" type="ORF">L1987_32279</name>
</gene>
<organism evidence="1 2">
    <name type="scientific">Smallanthus sonchifolius</name>
    <dbReference type="NCBI Taxonomy" id="185202"/>
    <lineage>
        <taxon>Eukaryota</taxon>
        <taxon>Viridiplantae</taxon>
        <taxon>Streptophyta</taxon>
        <taxon>Embryophyta</taxon>
        <taxon>Tracheophyta</taxon>
        <taxon>Spermatophyta</taxon>
        <taxon>Magnoliopsida</taxon>
        <taxon>eudicotyledons</taxon>
        <taxon>Gunneridae</taxon>
        <taxon>Pentapetalae</taxon>
        <taxon>asterids</taxon>
        <taxon>campanulids</taxon>
        <taxon>Asterales</taxon>
        <taxon>Asteraceae</taxon>
        <taxon>Asteroideae</taxon>
        <taxon>Heliantheae alliance</taxon>
        <taxon>Millerieae</taxon>
        <taxon>Smallanthus</taxon>
    </lineage>
</organism>